<sequence>MESVLLSSETEFYVDTMKLQKIEDLGSKSWIEWHKRLQKLNQQAIIEASTMQDENVKETLLSFGKVPILVHEAILINIWKNKVLPLLLKLNPNTNSTFIVYSILYHEAVCVALLELVMFHGPVSESLDEVGADLLDYASISASQLLVVKKSPVNLQEKGKKEINRQKNDLAFEIGMRCLTIIRYMAEYLERLPLSVCTGMYQENDVPVLLVQILLERPWIDQGKSFCGGRWYDWDGEALNKIEAQVWLTLHALLLNPLVSTHYFLTESRKTQLLKVLPLLTETLIDQLALLQELKYHLCSLSIDQHPASQPKSLIIENILKIKNGILKENEKKWKAIARQQMGTVFCSDKKELLEIAQTLNEAYNTTLLEAFENQDTGNKCAKCDNKAIQRCSRCKKQWYCSRRCQVEHWTQHKDECNAE</sequence>
<dbReference type="Pfam" id="PF01753">
    <property type="entry name" value="zf-MYND"/>
    <property type="match status" value="1"/>
</dbReference>
<evidence type="ECO:0000313" key="7">
    <source>
        <dbReference type="RefSeq" id="XP_018329234.1"/>
    </source>
</evidence>
<dbReference type="CTD" id="51364"/>
<accession>A0A1W4WZG4</accession>
<dbReference type="GeneID" id="108739709"/>
<dbReference type="KEGG" id="apln:108739709"/>
<dbReference type="SUPFAM" id="SSF144232">
    <property type="entry name" value="HIT/MYND zinc finger-like"/>
    <property type="match status" value="1"/>
</dbReference>
<proteinExistence type="predicted"/>
<dbReference type="AlphaFoldDB" id="A0A1W4WZG4"/>
<evidence type="ECO:0000256" key="1">
    <source>
        <dbReference type="ARBA" id="ARBA00022723"/>
    </source>
</evidence>
<name>A0A1W4WZG4_AGRPL</name>
<dbReference type="FunCoup" id="A0A1W4WZG4">
    <property type="interactions" value="34"/>
</dbReference>
<dbReference type="PROSITE" id="PS50865">
    <property type="entry name" value="ZF_MYND_2"/>
    <property type="match status" value="1"/>
</dbReference>
<dbReference type="PROSITE" id="PS01360">
    <property type="entry name" value="ZF_MYND_1"/>
    <property type="match status" value="1"/>
</dbReference>
<keyword evidence="1" id="KW-0479">Metal-binding</keyword>
<dbReference type="GO" id="GO:0005737">
    <property type="term" value="C:cytoplasm"/>
    <property type="evidence" value="ECO:0007669"/>
    <property type="project" value="TreeGrafter"/>
</dbReference>
<keyword evidence="6" id="KW-1185">Reference proteome</keyword>
<dbReference type="PANTHER" id="PTHR13244:SF7">
    <property type="entry name" value="ZINC FINGER MYND DOMAIN-CONTAINING PROTEIN 10"/>
    <property type="match status" value="1"/>
</dbReference>
<evidence type="ECO:0000256" key="4">
    <source>
        <dbReference type="PROSITE-ProRule" id="PRU00134"/>
    </source>
</evidence>
<evidence type="ECO:0000259" key="5">
    <source>
        <dbReference type="PROSITE" id="PS50865"/>
    </source>
</evidence>
<dbReference type="RefSeq" id="XP_018329234.1">
    <property type="nucleotide sequence ID" value="XM_018473732.1"/>
</dbReference>
<dbReference type="GO" id="GO:0036158">
    <property type="term" value="P:outer dynein arm assembly"/>
    <property type="evidence" value="ECO:0007669"/>
    <property type="project" value="TreeGrafter"/>
</dbReference>
<evidence type="ECO:0000313" key="6">
    <source>
        <dbReference type="Proteomes" id="UP000192223"/>
    </source>
</evidence>
<keyword evidence="2 4" id="KW-0863">Zinc-finger</keyword>
<dbReference type="STRING" id="224129.A0A1W4WZG4"/>
<dbReference type="InParanoid" id="A0A1W4WZG4"/>
<dbReference type="GO" id="GO:0008270">
    <property type="term" value="F:zinc ion binding"/>
    <property type="evidence" value="ECO:0007669"/>
    <property type="project" value="UniProtKB-KW"/>
</dbReference>
<dbReference type="Gene3D" id="6.10.140.2220">
    <property type="match status" value="1"/>
</dbReference>
<gene>
    <name evidence="7" type="primary">LOC108739709</name>
</gene>
<feature type="domain" description="MYND-type" evidence="5">
    <location>
        <begin position="381"/>
        <end position="417"/>
    </location>
</feature>
<reference evidence="7" key="1">
    <citation type="submission" date="2025-08" db="UniProtKB">
        <authorList>
            <consortium name="RefSeq"/>
        </authorList>
    </citation>
    <scope>IDENTIFICATION</scope>
    <source>
        <tissue evidence="7">Entire body</tissue>
    </source>
</reference>
<evidence type="ECO:0000256" key="2">
    <source>
        <dbReference type="ARBA" id="ARBA00022771"/>
    </source>
</evidence>
<dbReference type="GO" id="GO:0036159">
    <property type="term" value="P:inner dynein arm assembly"/>
    <property type="evidence" value="ECO:0007669"/>
    <property type="project" value="TreeGrafter"/>
</dbReference>
<dbReference type="PANTHER" id="PTHR13244">
    <property type="entry name" value="ZINC FINGER MYND DOMAIN CONTAINING PROTEIN 10"/>
    <property type="match status" value="1"/>
</dbReference>
<dbReference type="GO" id="GO:0034451">
    <property type="term" value="C:centriolar satellite"/>
    <property type="evidence" value="ECO:0007669"/>
    <property type="project" value="TreeGrafter"/>
</dbReference>
<dbReference type="InterPro" id="IPR002893">
    <property type="entry name" value="Znf_MYND"/>
</dbReference>
<dbReference type="InterPro" id="IPR052298">
    <property type="entry name" value="ZMYND10"/>
</dbReference>
<dbReference type="OrthoDB" id="432970at2759"/>
<dbReference type="Proteomes" id="UP000192223">
    <property type="component" value="Unplaced"/>
</dbReference>
<dbReference type="GO" id="GO:0044458">
    <property type="term" value="P:motile cilium assembly"/>
    <property type="evidence" value="ECO:0007669"/>
    <property type="project" value="TreeGrafter"/>
</dbReference>
<evidence type="ECO:0000256" key="3">
    <source>
        <dbReference type="ARBA" id="ARBA00022833"/>
    </source>
</evidence>
<organism evidence="6 7">
    <name type="scientific">Agrilus planipennis</name>
    <name type="common">Emerald ash borer</name>
    <name type="synonym">Agrilus marcopoli</name>
    <dbReference type="NCBI Taxonomy" id="224129"/>
    <lineage>
        <taxon>Eukaryota</taxon>
        <taxon>Metazoa</taxon>
        <taxon>Ecdysozoa</taxon>
        <taxon>Arthropoda</taxon>
        <taxon>Hexapoda</taxon>
        <taxon>Insecta</taxon>
        <taxon>Pterygota</taxon>
        <taxon>Neoptera</taxon>
        <taxon>Endopterygota</taxon>
        <taxon>Coleoptera</taxon>
        <taxon>Polyphaga</taxon>
        <taxon>Elateriformia</taxon>
        <taxon>Buprestoidea</taxon>
        <taxon>Buprestidae</taxon>
        <taxon>Agrilinae</taxon>
        <taxon>Agrilus</taxon>
    </lineage>
</organism>
<keyword evidence="3" id="KW-0862">Zinc</keyword>
<protein>
    <submittedName>
        <fullName evidence="7">Zinc finger MYND domain-containing protein 10 isoform X1</fullName>
    </submittedName>
</protein>